<protein>
    <submittedName>
        <fullName evidence="1">Uncharacterized protein</fullName>
    </submittedName>
</protein>
<sequence length="65" mass="6771">MANTYVLLNSNTVGVGGTASVTFSSIPQTYTDLMVRISARSTLSGAKVIVQINGVTSSSYQGKNL</sequence>
<gene>
    <name evidence="1" type="ORF">UFOVP973_1</name>
</gene>
<feature type="non-terminal residue" evidence="1">
    <location>
        <position position="65"/>
    </location>
</feature>
<reference evidence="1" key="1">
    <citation type="submission" date="2020-05" db="EMBL/GenBank/DDBJ databases">
        <authorList>
            <person name="Chiriac C."/>
            <person name="Salcher M."/>
            <person name="Ghai R."/>
            <person name="Kavagutti S V."/>
        </authorList>
    </citation>
    <scope>NUCLEOTIDE SEQUENCE</scope>
</reference>
<dbReference type="EMBL" id="LR796906">
    <property type="protein sequence ID" value="CAB4173630.1"/>
    <property type="molecule type" value="Genomic_DNA"/>
</dbReference>
<accession>A0A6J5PP51</accession>
<organism evidence="1">
    <name type="scientific">uncultured Caudovirales phage</name>
    <dbReference type="NCBI Taxonomy" id="2100421"/>
    <lineage>
        <taxon>Viruses</taxon>
        <taxon>Duplodnaviria</taxon>
        <taxon>Heunggongvirae</taxon>
        <taxon>Uroviricota</taxon>
        <taxon>Caudoviricetes</taxon>
        <taxon>Peduoviridae</taxon>
        <taxon>Maltschvirus</taxon>
        <taxon>Maltschvirus maltsch</taxon>
    </lineage>
</organism>
<name>A0A6J5PP51_9CAUD</name>
<proteinExistence type="predicted"/>
<evidence type="ECO:0000313" key="1">
    <source>
        <dbReference type="EMBL" id="CAB4173630.1"/>
    </source>
</evidence>